<feature type="binding site" evidence="2">
    <location>
        <begin position="82"/>
        <end position="89"/>
    </location>
    <ligand>
        <name>substrate</name>
    </ligand>
</feature>
<dbReference type="GO" id="GO:0003824">
    <property type="term" value="F:catalytic activity"/>
    <property type="evidence" value="ECO:0007669"/>
    <property type="project" value="InterPro"/>
</dbReference>
<dbReference type="InterPro" id="IPR029033">
    <property type="entry name" value="His_PPase_superfam"/>
</dbReference>
<dbReference type="EMBL" id="HBIV01030209">
    <property type="protein sequence ID" value="CAE0669919.1"/>
    <property type="molecule type" value="Transcribed_RNA"/>
</dbReference>
<protein>
    <recommendedName>
        <fullName evidence="4">Phosphoglycerate mutase (2,3-diphosphoglycerate-dependent)</fullName>
    </recommendedName>
</protein>
<dbReference type="PROSITE" id="PS00175">
    <property type="entry name" value="PG_MUTASE"/>
    <property type="match status" value="1"/>
</dbReference>
<name>A0A7S4DTM1_9EUKA</name>
<dbReference type="Gene3D" id="3.40.50.1240">
    <property type="entry name" value="Phosphoglycerate mutase-like"/>
    <property type="match status" value="1"/>
</dbReference>
<proteinExistence type="predicted"/>
<dbReference type="CDD" id="cd07067">
    <property type="entry name" value="HP_PGM_like"/>
    <property type="match status" value="1"/>
</dbReference>
<reference evidence="3" key="1">
    <citation type="submission" date="2021-01" db="EMBL/GenBank/DDBJ databases">
        <authorList>
            <person name="Corre E."/>
            <person name="Pelletier E."/>
            <person name="Niang G."/>
            <person name="Scheremetjew M."/>
            <person name="Finn R."/>
            <person name="Kale V."/>
            <person name="Holt S."/>
            <person name="Cochrane G."/>
            <person name="Meng A."/>
            <person name="Brown T."/>
            <person name="Cohen L."/>
        </authorList>
    </citation>
    <scope>NUCLEOTIDE SEQUENCE</scope>
    <source>
        <strain evidence="3">CCCM811</strain>
    </source>
</reference>
<evidence type="ECO:0000256" key="1">
    <source>
        <dbReference type="PIRSR" id="PIRSR613078-1"/>
    </source>
</evidence>
<dbReference type="SMART" id="SM00855">
    <property type="entry name" value="PGAM"/>
    <property type="match status" value="1"/>
</dbReference>
<feature type="active site" description="Proton donor/acceptor" evidence="1">
    <location>
        <position position="165"/>
    </location>
</feature>
<accession>A0A7S4DTM1</accession>
<feature type="active site" description="Tele-phosphohistidine intermediate" evidence="1">
    <location>
        <position position="83"/>
    </location>
</feature>
<dbReference type="InterPro" id="IPR052765">
    <property type="entry name" value="PGM-Related"/>
</dbReference>
<evidence type="ECO:0000256" key="2">
    <source>
        <dbReference type="PIRSR" id="PIRSR613078-2"/>
    </source>
</evidence>
<evidence type="ECO:0000313" key="3">
    <source>
        <dbReference type="EMBL" id="CAE0669919.1"/>
    </source>
</evidence>
<evidence type="ECO:0008006" key="4">
    <source>
        <dbReference type="Google" id="ProtNLM"/>
    </source>
</evidence>
<dbReference type="InterPro" id="IPR013078">
    <property type="entry name" value="His_Pase_superF_clade-1"/>
</dbReference>
<feature type="binding site" evidence="2">
    <location>
        <position position="138"/>
    </location>
    <ligand>
        <name>substrate</name>
    </ligand>
</feature>
<dbReference type="PANTHER" id="PTHR46192">
    <property type="entry name" value="BROAD-RANGE ACID PHOSPHATASE DET1"/>
    <property type="match status" value="1"/>
</dbReference>
<dbReference type="SUPFAM" id="SSF53254">
    <property type="entry name" value="Phosphoglycerate mutase-like"/>
    <property type="match status" value="1"/>
</dbReference>
<dbReference type="InterPro" id="IPR001345">
    <property type="entry name" value="PG/BPGM_mutase_AS"/>
</dbReference>
<organism evidence="3">
    <name type="scientific">Lotharella globosa</name>
    <dbReference type="NCBI Taxonomy" id="91324"/>
    <lineage>
        <taxon>Eukaryota</taxon>
        <taxon>Sar</taxon>
        <taxon>Rhizaria</taxon>
        <taxon>Cercozoa</taxon>
        <taxon>Chlorarachniophyceae</taxon>
        <taxon>Lotharella</taxon>
    </lineage>
</organism>
<dbReference type="Pfam" id="PF00300">
    <property type="entry name" value="His_Phos_1"/>
    <property type="match status" value="1"/>
</dbReference>
<gene>
    <name evidence="3" type="ORF">LGLO00237_LOCUS21551</name>
</gene>
<sequence>MGSRLSQSLPALALCVFTYKIPGRYSKILLFVVLHAYATKWSGWESLMGITETWAGYLGLFLARQASYLRKVNRPKRIILIRHGESEGNVDKSLYSRIPDNKMRLSKEGKNQAVRAAKQLQKIVHNESVIYYVSPYTRTRQTQQILSEWVGGHQAPCIEEARLREQDFGNFQDPDQMKISMRDRADFGRFYYRFMNGESGADVYDRMSSFFSTLFRHTDSVQREKFDNYIIVSHGLTMRLFLMRYLKWSVEQFEQVHNPDNCEIWVMEKHSNNGRYELKSDIRYGNYEECGGGVPKDMRCVGDVSRRQSRDLTHIASTMKFRKENGHATLASISEAKIPTMPRQISCP</sequence>
<dbReference type="AlphaFoldDB" id="A0A7S4DTM1"/>